<dbReference type="Proteomes" id="UP001528823">
    <property type="component" value="Unassembled WGS sequence"/>
</dbReference>
<feature type="region of interest" description="Disordered" evidence="4">
    <location>
        <begin position="294"/>
        <end position="320"/>
    </location>
</feature>
<dbReference type="Gene3D" id="2.60.40.2540">
    <property type="match status" value="1"/>
</dbReference>
<name>A0ABT5U7U8_9GAMM</name>
<dbReference type="InterPro" id="IPR006665">
    <property type="entry name" value="OmpA-like"/>
</dbReference>
<evidence type="ECO:0000256" key="4">
    <source>
        <dbReference type="SAM" id="MobiDB-lite"/>
    </source>
</evidence>
<evidence type="ECO:0000256" key="3">
    <source>
        <dbReference type="PROSITE-ProRule" id="PRU00473"/>
    </source>
</evidence>
<comment type="caution">
    <text evidence="6">The sequence shown here is derived from an EMBL/GenBank/DDBJ whole genome shotgun (WGS) entry which is preliminary data.</text>
</comment>
<dbReference type="PANTHER" id="PTHR30329:SF17">
    <property type="entry name" value="LIPOPROTEIN YFIB-RELATED"/>
    <property type="match status" value="1"/>
</dbReference>
<gene>
    <name evidence="6" type="ORF">ORQ98_10455</name>
</gene>
<reference evidence="6 7" key="1">
    <citation type="submission" date="2022-11" db="EMBL/GenBank/DDBJ databases">
        <title>Spartinivicinus poritis sp. nov., isolated from scleractinian coral Porites lutea.</title>
        <authorList>
            <person name="Zhang G."/>
            <person name="Cai L."/>
            <person name="Wei Q."/>
        </authorList>
    </citation>
    <scope>NUCLEOTIDE SEQUENCE [LARGE SCALE GENOMIC DNA]</scope>
    <source>
        <strain evidence="6 7">A2-2</strain>
    </source>
</reference>
<dbReference type="Pfam" id="PF00691">
    <property type="entry name" value="OmpA"/>
    <property type="match status" value="1"/>
</dbReference>
<dbReference type="PRINTS" id="PR01021">
    <property type="entry name" value="OMPADOMAIN"/>
</dbReference>
<comment type="subcellular location">
    <subcellularLocation>
        <location evidence="1">Cell outer membrane</location>
    </subcellularLocation>
</comment>
<dbReference type="EMBL" id="JAPMOU010000010">
    <property type="protein sequence ID" value="MDE1462392.1"/>
    <property type="molecule type" value="Genomic_DNA"/>
</dbReference>
<dbReference type="PROSITE" id="PS51123">
    <property type="entry name" value="OMPA_2"/>
    <property type="match status" value="1"/>
</dbReference>
<organism evidence="6 7">
    <name type="scientific">Spartinivicinus poritis</name>
    <dbReference type="NCBI Taxonomy" id="2994640"/>
    <lineage>
        <taxon>Bacteria</taxon>
        <taxon>Pseudomonadati</taxon>
        <taxon>Pseudomonadota</taxon>
        <taxon>Gammaproteobacteria</taxon>
        <taxon>Oceanospirillales</taxon>
        <taxon>Zooshikellaceae</taxon>
        <taxon>Spartinivicinus</taxon>
    </lineage>
</organism>
<evidence type="ECO:0000259" key="5">
    <source>
        <dbReference type="PROSITE" id="PS51123"/>
    </source>
</evidence>
<proteinExistence type="predicted"/>
<accession>A0ABT5U7U8</accession>
<protein>
    <submittedName>
        <fullName evidence="6">OmpA family protein</fullName>
    </submittedName>
</protein>
<keyword evidence="2 3" id="KW-0472">Membrane</keyword>
<keyword evidence="7" id="KW-1185">Reference proteome</keyword>
<evidence type="ECO:0000313" key="6">
    <source>
        <dbReference type="EMBL" id="MDE1462392.1"/>
    </source>
</evidence>
<dbReference type="SUPFAM" id="SSF103088">
    <property type="entry name" value="OmpA-like"/>
    <property type="match status" value="1"/>
</dbReference>
<dbReference type="Gene3D" id="3.30.1330.60">
    <property type="entry name" value="OmpA-like domain"/>
    <property type="match status" value="1"/>
</dbReference>
<dbReference type="Pfam" id="PF18393">
    <property type="entry name" value="MotY_N"/>
    <property type="match status" value="1"/>
</dbReference>
<evidence type="ECO:0000313" key="7">
    <source>
        <dbReference type="Proteomes" id="UP001528823"/>
    </source>
</evidence>
<dbReference type="CDD" id="cd07185">
    <property type="entry name" value="OmpA_C-like"/>
    <property type="match status" value="1"/>
</dbReference>
<evidence type="ECO:0000256" key="2">
    <source>
        <dbReference type="ARBA" id="ARBA00023136"/>
    </source>
</evidence>
<dbReference type="InterPro" id="IPR006664">
    <property type="entry name" value="OMP_bac"/>
</dbReference>
<feature type="domain" description="OmpA-like" evidence="5">
    <location>
        <begin position="182"/>
        <end position="299"/>
    </location>
</feature>
<dbReference type="PRINTS" id="PR01023">
    <property type="entry name" value="NAFLGMOTY"/>
</dbReference>
<sequence length="320" mass="36324">MLLGKQWRILGLMAWWLLAEWAVWNSSQVFAATFRAPLDNTQWQLEASIFECTLIQDIPRYGKAVFRHRAGERVGFKLLSWSRPMQQGSADLGVSAPAWRFDQGAKAKGKVAVSGSKEPVVLAGDLPSWMISQLAQGMYPSFTNMSWYGGNLAEKITVEISAVNFQQVYTKYINCLASLLPVNFDQIRRSAIFFGTNETKVPRDAKQLLNNIAIYIKADPSVKAMYIDGHTDSLGRRLSNRELSKQRAESVRSYLQKKGIPDEMVVMRFHGERYPVAKNNTAENRARNRRVTIRLDKEPLKTQVENSEQSDEANDQEEKS</sequence>
<dbReference type="InterPro" id="IPR036737">
    <property type="entry name" value="OmpA-like_sf"/>
</dbReference>
<feature type="compositionally biased region" description="Acidic residues" evidence="4">
    <location>
        <begin position="308"/>
        <end position="320"/>
    </location>
</feature>
<dbReference type="InterPro" id="IPR050330">
    <property type="entry name" value="Bact_OuterMem_StrucFunc"/>
</dbReference>
<dbReference type="RefSeq" id="WP_274688741.1">
    <property type="nucleotide sequence ID" value="NZ_JAPMOU010000010.1"/>
</dbReference>
<evidence type="ECO:0000256" key="1">
    <source>
        <dbReference type="ARBA" id="ARBA00004442"/>
    </source>
</evidence>
<dbReference type="PANTHER" id="PTHR30329">
    <property type="entry name" value="STATOR ELEMENT OF FLAGELLAR MOTOR COMPLEX"/>
    <property type="match status" value="1"/>
</dbReference>
<dbReference type="InterPro" id="IPR041544">
    <property type="entry name" value="MotY_N"/>
</dbReference>